<dbReference type="OrthoDB" id="6339427at2759"/>
<keyword evidence="5 6" id="KW-0472">Membrane</keyword>
<gene>
    <name evidence="8" type="ORF">A1O9_05313</name>
</gene>
<feature type="transmembrane region" description="Helical" evidence="6">
    <location>
        <begin position="94"/>
        <end position="114"/>
    </location>
</feature>
<dbReference type="VEuPathDB" id="FungiDB:A1O9_05313"/>
<evidence type="ECO:0000256" key="2">
    <source>
        <dbReference type="ARBA" id="ARBA00010992"/>
    </source>
</evidence>
<dbReference type="Pfam" id="PF00083">
    <property type="entry name" value="Sugar_tr"/>
    <property type="match status" value="1"/>
</dbReference>
<comment type="caution">
    <text evidence="8">The sequence shown here is derived from an EMBL/GenBank/DDBJ whole genome shotgun (WGS) entry which is preliminary data.</text>
</comment>
<feature type="transmembrane region" description="Helical" evidence="6">
    <location>
        <begin position="441"/>
        <end position="459"/>
    </location>
</feature>
<evidence type="ECO:0000256" key="3">
    <source>
        <dbReference type="ARBA" id="ARBA00022692"/>
    </source>
</evidence>
<feature type="transmembrane region" description="Helical" evidence="6">
    <location>
        <begin position="375"/>
        <end position="399"/>
    </location>
</feature>
<feature type="transmembrane region" description="Helical" evidence="6">
    <location>
        <begin position="340"/>
        <end position="363"/>
    </location>
</feature>
<feature type="transmembrane region" description="Helical" evidence="6">
    <location>
        <begin position="411"/>
        <end position="429"/>
    </location>
</feature>
<comment type="similarity">
    <text evidence="2">Belongs to the major facilitator superfamily. Sugar transporter (TC 2.A.1.1) family.</text>
</comment>
<dbReference type="InterPro" id="IPR005828">
    <property type="entry name" value="MFS_sugar_transport-like"/>
</dbReference>
<reference evidence="8 9" key="1">
    <citation type="submission" date="2013-03" db="EMBL/GenBank/DDBJ databases">
        <title>The Genome Sequence of Exophiala aquamarina CBS 119918.</title>
        <authorList>
            <consortium name="The Broad Institute Genomics Platform"/>
            <person name="Cuomo C."/>
            <person name="de Hoog S."/>
            <person name="Gorbushina A."/>
            <person name="Walker B."/>
            <person name="Young S.K."/>
            <person name="Zeng Q."/>
            <person name="Gargeya S."/>
            <person name="Fitzgerald M."/>
            <person name="Haas B."/>
            <person name="Abouelleil A."/>
            <person name="Allen A.W."/>
            <person name="Alvarado L."/>
            <person name="Arachchi H.M."/>
            <person name="Berlin A.M."/>
            <person name="Chapman S.B."/>
            <person name="Gainer-Dewar J."/>
            <person name="Goldberg J."/>
            <person name="Griggs A."/>
            <person name="Gujja S."/>
            <person name="Hansen M."/>
            <person name="Howarth C."/>
            <person name="Imamovic A."/>
            <person name="Ireland A."/>
            <person name="Larimer J."/>
            <person name="McCowan C."/>
            <person name="Murphy C."/>
            <person name="Pearson M."/>
            <person name="Poon T.W."/>
            <person name="Priest M."/>
            <person name="Roberts A."/>
            <person name="Saif S."/>
            <person name="Shea T."/>
            <person name="Sisk P."/>
            <person name="Sykes S."/>
            <person name="Wortman J."/>
            <person name="Nusbaum C."/>
            <person name="Birren B."/>
        </authorList>
    </citation>
    <scope>NUCLEOTIDE SEQUENCE [LARGE SCALE GENOMIC DNA]</scope>
    <source>
        <strain evidence="8 9">CBS 119918</strain>
    </source>
</reference>
<accession>A0A072PC19</accession>
<dbReference type="Proteomes" id="UP000027920">
    <property type="component" value="Unassembled WGS sequence"/>
</dbReference>
<name>A0A072PC19_9EURO</name>
<dbReference type="PROSITE" id="PS00216">
    <property type="entry name" value="SUGAR_TRANSPORT_1"/>
    <property type="match status" value="1"/>
</dbReference>
<feature type="transmembrane region" description="Helical" evidence="6">
    <location>
        <begin position="64"/>
        <end position="87"/>
    </location>
</feature>
<keyword evidence="3 6" id="KW-0812">Transmembrane</keyword>
<evidence type="ECO:0000256" key="5">
    <source>
        <dbReference type="ARBA" id="ARBA00023136"/>
    </source>
</evidence>
<feature type="transmembrane region" description="Helical" evidence="6">
    <location>
        <begin position="187"/>
        <end position="205"/>
    </location>
</feature>
<evidence type="ECO:0000256" key="1">
    <source>
        <dbReference type="ARBA" id="ARBA00004141"/>
    </source>
</evidence>
<feature type="domain" description="Major facilitator superfamily (MFS) profile" evidence="7">
    <location>
        <begin position="17"/>
        <end position="464"/>
    </location>
</feature>
<dbReference type="EMBL" id="AMGV01000004">
    <property type="protein sequence ID" value="KEF57396.1"/>
    <property type="molecule type" value="Genomic_DNA"/>
</dbReference>
<dbReference type="InterPro" id="IPR005829">
    <property type="entry name" value="Sugar_transporter_CS"/>
</dbReference>
<dbReference type="InterPro" id="IPR020846">
    <property type="entry name" value="MFS_dom"/>
</dbReference>
<protein>
    <recommendedName>
        <fullName evidence="7">Major facilitator superfamily (MFS) profile domain-containing protein</fullName>
    </recommendedName>
</protein>
<feature type="transmembrane region" description="Helical" evidence="6">
    <location>
        <begin position="275"/>
        <end position="297"/>
    </location>
</feature>
<dbReference type="GO" id="GO:0005351">
    <property type="term" value="F:carbohydrate:proton symporter activity"/>
    <property type="evidence" value="ECO:0007669"/>
    <property type="project" value="TreeGrafter"/>
</dbReference>
<dbReference type="PANTHER" id="PTHR48022">
    <property type="entry name" value="PLASTIDIC GLUCOSE TRANSPORTER 4"/>
    <property type="match status" value="1"/>
</dbReference>
<sequence>MAFSANNKKLNWRTFWCCFFLSLGSFCYGYAASIISTTLGQPTFLIYMRLLDAEGNPSPNQAALTGATVGLFCTGGCIGVMVSSWALDKFGRKPTMIALVGVYTLGGILVTAAQNIGMFIVARTIHGFAAVSFIATTSIYIAELSQAETRGFFTGLTGVAVACGYTVAALMGLAFSYTTIPSVQWRTPLGLCLVPSSALLVALHFSPESPRFLLLNGKSEEAWKIVSTLHHDSADENQEYVMEEFFQMRTQLEFDRTLDSSWIHLLRKASYRKRALIACLVTFLGQSTAVLVAAAYGPSLYAALGFSVKQSLILQCGWIAGSIPAAITGAALCDRFGRKPFIMTGFIGCIAALAILTAMQAVYAPSGTNKVGLGWAVAALYLIVVFYCLGVESCGAPFYTEIFPTHIRAKGVCFCVFVNSASNLLYLEVAPTALENIGWKFLLVFISVLSVGSLVYWFWVPETKSVPLEELAAIFGDVEEVKLYSSELTVDVNGQVAREDHHETEKDKHGSGIVLRENI</sequence>
<evidence type="ECO:0000259" key="7">
    <source>
        <dbReference type="PROSITE" id="PS50850"/>
    </source>
</evidence>
<proteinExistence type="inferred from homology"/>
<organism evidence="8 9">
    <name type="scientific">Exophiala aquamarina CBS 119918</name>
    <dbReference type="NCBI Taxonomy" id="1182545"/>
    <lineage>
        <taxon>Eukaryota</taxon>
        <taxon>Fungi</taxon>
        <taxon>Dikarya</taxon>
        <taxon>Ascomycota</taxon>
        <taxon>Pezizomycotina</taxon>
        <taxon>Eurotiomycetes</taxon>
        <taxon>Chaetothyriomycetidae</taxon>
        <taxon>Chaetothyriales</taxon>
        <taxon>Herpotrichiellaceae</taxon>
        <taxon>Exophiala</taxon>
    </lineage>
</organism>
<evidence type="ECO:0000313" key="9">
    <source>
        <dbReference type="Proteomes" id="UP000027920"/>
    </source>
</evidence>
<feature type="transmembrane region" description="Helical" evidence="6">
    <location>
        <begin position="312"/>
        <end position="333"/>
    </location>
</feature>
<dbReference type="SUPFAM" id="SSF103473">
    <property type="entry name" value="MFS general substrate transporter"/>
    <property type="match status" value="1"/>
</dbReference>
<evidence type="ECO:0000313" key="8">
    <source>
        <dbReference type="EMBL" id="KEF57396.1"/>
    </source>
</evidence>
<keyword evidence="4 6" id="KW-1133">Transmembrane helix</keyword>
<dbReference type="RefSeq" id="XP_013259986.1">
    <property type="nucleotide sequence ID" value="XM_013404532.1"/>
</dbReference>
<keyword evidence="9" id="KW-1185">Reference proteome</keyword>
<comment type="subcellular location">
    <subcellularLocation>
        <location evidence="1">Membrane</location>
        <topology evidence="1">Multi-pass membrane protein</topology>
    </subcellularLocation>
</comment>
<feature type="transmembrane region" description="Helical" evidence="6">
    <location>
        <begin position="153"/>
        <end position="175"/>
    </location>
</feature>
<evidence type="ECO:0000256" key="4">
    <source>
        <dbReference type="ARBA" id="ARBA00022989"/>
    </source>
</evidence>
<dbReference type="GO" id="GO:0016020">
    <property type="term" value="C:membrane"/>
    <property type="evidence" value="ECO:0007669"/>
    <property type="project" value="UniProtKB-SubCell"/>
</dbReference>
<evidence type="ECO:0000256" key="6">
    <source>
        <dbReference type="SAM" id="Phobius"/>
    </source>
</evidence>
<dbReference type="InterPro" id="IPR036259">
    <property type="entry name" value="MFS_trans_sf"/>
</dbReference>
<dbReference type="InterPro" id="IPR050360">
    <property type="entry name" value="MFS_Sugar_Transporters"/>
</dbReference>
<dbReference type="AlphaFoldDB" id="A0A072PC19"/>
<dbReference type="GeneID" id="25280239"/>
<dbReference type="PROSITE" id="PS50850">
    <property type="entry name" value="MFS"/>
    <property type="match status" value="1"/>
</dbReference>
<dbReference type="PANTHER" id="PTHR48022:SF11">
    <property type="entry name" value="MONOSACCHARIDE TRANSPORTER (HXT8), PUTATIVE (AFU_ORTHOLOGUE AFUA_2G08120)-RELATED"/>
    <property type="match status" value="1"/>
</dbReference>
<dbReference type="HOGENOM" id="CLU_001265_30_13_1"/>
<feature type="transmembrane region" description="Helical" evidence="6">
    <location>
        <begin position="120"/>
        <end position="141"/>
    </location>
</feature>
<dbReference type="Gene3D" id="1.20.1250.20">
    <property type="entry name" value="MFS general substrate transporter like domains"/>
    <property type="match status" value="1"/>
</dbReference>